<feature type="binding site" evidence="4 6">
    <location>
        <position position="135"/>
    </location>
    <ligand>
        <name>substrate</name>
    </ligand>
</feature>
<comment type="catalytic activity">
    <reaction evidence="4 7">
        <text>uridine(38/39/40) in tRNA = pseudouridine(38/39/40) in tRNA</text>
        <dbReference type="Rhea" id="RHEA:22376"/>
        <dbReference type="Rhea" id="RHEA-COMP:10085"/>
        <dbReference type="Rhea" id="RHEA-COMP:10087"/>
        <dbReference type="ChEBI" id="CHEBI:65314"/>
        <dbReference type="ChEBI" id="CHEBI:65315"/>
        <dbReference type="EC" id="5.4.99.12"/>
    </reaction>
</comment>
<dbReference type="EMBL" id="JAJEPU010000009">
    <property type="protein sequence ID" value="MCC2164203.1"/>
    <property type="molecule type" value="Genomic_DNA"/>
</dbReference>
<organism evidence="9 10">
    <name type="scientific">Brotaphodocola catenula</name>
    <dbReference type="NCBI Taxonomy" id="2885361"/>
    <lineage>
        <taxon>Bacteria</taxon>
        <taxon>Bacillati</taxon>
        <taxon>Bacillota</taxon>
        <taxon>Clostridia</taxon>
        <taxon>Lachnospirales</taxon>
        <taxon>Lachnospiraceae</taxon>
        <taxon>Brotaphodocola</taxon>
    </lineage>
</organism>
<evidence type="ECO:0000256" key="3">
    <source>
        <dbReference type="ARBA" id="ARBA00023235"/>
    </source>
</evidence>
<dbReference type="PIRSF" id="PIRSF001430">
    <property type="entry name" value="tRNA_psdUrid_synth"/>
    <property type="match status" value="1"/>
</dbReference>
<name>A0AAE3ALX7_9FIRM</name>
<accession>A0AAE3ALX7</accession>
<keyword evidence="3 4" id="KW-0413">Isomerase</keyword>
<dbReference type="InterPro" id="IPR020094">
    <property type="entry name" value="TruA/RsuA/RluB/E/F_N"/>
</dbReference>
<dbReference type="Gene3D" id="3.30.70.580">
    <property type="entry name" value="Pseudouridine synthase I, catalytic domain, N-terminal subdomain"/>
    <property type="match status" value="1"/>
</dbReference>
<reference evidence="9" key="1">
    <citation type="submission" date="2021-10" db="EMBL/GenBank/DDBJ databases">
        <title>Anaerobic single-cell dispensing facilitates the cultivation of human gut bacteria.</title>
        <authorList>
            <person name="Afrizal A."/>
        </authorList>
    </citation>
    <scope>NUCLEOTIDE SEQUENCE</scope>
    <source>
        <strain evidence="9">CLA-AA-H274</strain>
    </source>
</reference>
<dbReference type="AlphaFoldDB" id="A0AAE3ALX7"/>
<feature type="domain" description="Pseudouridine synthase I TruA alpha/beta" evidence="8">
    <location>
        <begin position="9"/>
        <end position="126"/>
    </location>
</feature>
<dbReference type="FunFam" id="3.30.70.580:FF:000001">
    <property type="entry name" value="tRNA pseudouridine synthase A"/>
    <property type="match status" value="1"/>
</dbReference>
<evidence type="ECO:0000256" key="1">
    <source>
        <dbReference type="ARBA" id="ARBA00009375"/>
    </source>
</evidence>
<dbReference type="HAMAP" id="MF_00171">
    <property type="entry name" value="TruA"/>
    <property type="match status" value="1"/>
</dbReference>
<dbReference type="InterPro" id="IPR020097">
    <property type="entry name" value="PsdUridine_synth_TruA_a/b_dom"/>
</dbReference>
<comment type="caution">
    <text evidence="4">Lacks conserved residue(s) required for the propagation of feature annotation.</text>
</comment>
<gene>
    <name evidence="4 9" type="primary">truA</name>
    <name evidence="9" type="ORF">LKD32_04765</name>
</gene>
<evidence type="ECO:0000313" key="9">
    <source>
        <dbReference type="EMBL" id="MCC2164203.1"/>
    </source>
</evidence>
<proteinExistence type="inferred from homology"/>
<comment type="function">
    <text evidence="4">Formation of pseudouridine at positions 38, 39 and 40 in the anticodon stem and loop of transfer RNAs.</text>
</comment>
<evidence type="ECO:0000313" key="10">
    <source>
        <dbReference type="Proteomes" id="UP001198962"/>
    </source>
</evidence>
<evidence type="ECO:0000256" key="5">
    <source>
        <dbReference type="PIRSR" id="PIRSR001430-1"/>
    </source>
</evidence>
<evidence type="ECO:0000259" key="8">
    <source>
        <dbReference type="Pfam" id="PF01416"/>
    </source>
</evidence>
<dbReference type="InterPro" id="IPR001406">
    <property type="entry name" value="PsdUridine_synth_TruA"/>
</dbReference>
<comment type="subunit">
    <text evidence="4">Homodimer.</text>
</comment>
<dbReference type="InterPro" id="IPR020103">
    <property type="entry name" value="PsdUridine_synth_cat_dom_sf"/>
</dbReference>
<feature type="active site" description="Nucleophile" evidence="4 5">
    <location>
        <position position="54"/>
    </location>
</feature>
<dbReference type="Pfam" id="PF01416">
    <property type="entry name" value="PseudoU_synth_1"/>
    <property type="match status" value="2"/>
</dbReference>
<dbReference type="PANTHER" id="PTHR11142">
    <property type="entry name" value="PSEUDOURIDYLATE SYNTHASE"/>
    <property type="match status" value="1"/>
</dbReference>
<evidence type="ECO:0000256" key="6">
    <source>
        <dbReference type="PIRSR" id="PIRSR001430-2"/>
    </source>
</evidence>
<dbReference type="CDD" id="cd02570">
    <property type="entry name" value="PseudoU_synth_EcTruA"/>
    <property type="match status" value="1"/>
</dbReference>
<evidence type="ECO:0000256" key="7">
    <source>
        <dbReference type="RuleBase" id="RU003792"/>
    </source>
</evidence>
<comment type="similarity">
    <text evidence="1 4 7">Belongs to the tRNA pseudouridine synthase TruA family.</text>
</comment>
<evidence type="ECO:0000256" key="2">
    <source>
        <dbReference type="ARBA" id="ARBA00022694"/>
    </source>
</evidence>
<dbReference type="GO" id="GO:0003723">
    <property type="term" value="F:RNA binding"/>
    <property type="evidence" value="ECO:0007669"/>
    <property type="project" value="InterPro"/>
</dbReference>
<dbReference type="Gene3D" id="3.30.70.660">
    <property type="entry name" value="Pseudouridine synthase I, catalytic domain, C-terminal subdomain"/>
    <property type="match status" value="1"/>
</dbReference>
<dbReference type="PANTHER" id="PTHR11142:SF22">
    <property type="entry name" value="TRNA PSEUDOURIDINE SYNTHASE A 2"/>
    <property type="match status" value="1"/>
</dbReference>
<dbReference type="Proteomes" id="UP001198962">
    <property type="component" value="Unassembled WGS sequence"/>
</dbReference>
<dbReference type="RefSeq" id="WP_308450904.1">
    <property type="nucleotide sequence ID" value="NZ_JAJEPU010000009.1"/>
</dbReference>
<protein>
    <recommendedName>
        <fullName evidence="4">tRNA pseudouridine synthase A</fullName>
        <ecNumber evidence="4">5.4.99.12</ecNumber>
    </recommendedName>
    <alternativeName>
        <fullName evidence="4">tRNA pseudouridine(38-40) synthase</fullName>
    </alternativeName>
    <alternativeName>
        <fullName evidence="4">tRNA pseudouridylate synthase I</fullName>
    </alternativeName>
    <alternativeName>
        <fullName evidence="4">tRNA-uridine isomerase I</fullName>
    </alternativeName>
</protein>
<dbReference type="GO" id="GO:0160147">
    <property type="term" value="F:tRNA pseudouridine(38-40) synthase activity"/>
    <property type="evidence" value="ECO:0007669"/>
    <property type="project" value="UniProtKB-EC"/>
</dbReference>
<dbReference type="SUPFAM" id="SSF55120">
    <property type="entry name" value="Pseudouridine synthase"/>
    <property type="match status" value="1"/>
</dbReference>
<dbReference type="NCBIfam" id="TIGR00071">
    <property type="entry name" value="hisT_truA"/>
    <property type="match status" value="1"/>
</dbReference>
<dbReference type="EC" id="5.4.99.12" evidence="4"/>
<comment type="caution">
    <text evidence="9">The sequence shown here is derived from an EMBL/GenBank/DDBJ whole genome shotgun (WGS) entry which is preliminary data.</text>
</comment>
<dbReference type="InterPro" id="IPR020095">
    <property type="entry name" value="PsdUridine_synth_TruA_C"/>
</dbReference>
<sequence>MRQNYKMILQYEGTRYNGWQRQGNTLDTIQGKIEAVLGRMAGEPVEIHGSGRTDAGVHALGQVANFYLPAEIEIQSLPESGKMPGMSGKKSVRMKKTDQIRDYLNAYLPEDIAVISVEEAPERFHSRLNAVRKVYAYRIETGARRNVFLRRTIYGLGQPLDLEAMEQASLLLIGTHDFKSFCGNKKMKKSTVRTIYSIDIRQDFGAGGVTLRFTGNGFLQNMVRILTGTLIEVGLHKRSWQSIREILEAQDRQMAGFTAPAEGLCLEHVFYD</sequence>
<dbReference type="GO" id="GO:0031119">
    <property type="term" value="P:tRNA pseudouridine synthesis"/>
    <property type="evidence" value="ECO:0007669"/>
    <property type="project" value="UniProtKB-UniRule"/>
</dbReference>
<keyword evidence="10" id="KW-1185">Reference proteome</keyword>
<feature type="domain" description="Pseudouridine synthase I TruA alpha/beta" evidence="8">
    <location>
        <begin position="171"/>
        <end position="272"/>
    </location>
</feature>
<keyword evidence="2 4" id="KW-0819">tRNA processing</keyword>
<evidence type="ECO:0000256" key="4">
    <source>
        <dbReference type="HAMAP-Rule" id="MF_00171"/>
    </source>
</evidence>